<dbReference type="InterPro" id="IPR002376">
    <property type="entry name" value="Formyl_transf_N"/>
</dbReference>
<dbReference type="Gene3D" id="3.40.50.170">
    <property type="entry name" value="Formyl transferase, N-terminal domain"/>
    <property type="match status" value="1"/>
</dbReference>
<feature type="domain" description="Formyl transferase N-terminal" evidence="5">
    <location>
        <begin position="77"/>
        <end position="187"/>
    </location>
</feature>
<dbReference type="GO" id="GO:0005829">
    <property type="term" value="C:cytosol"/>
    <property type="evidence" value="ECO:0007669"/>
    <property type="project" value="TreeGrafter"/>
</dbReference>
<accession>A0A0C2CNR5</accession>
<dbReference type="InterPro" id="IPR036477">
    <property type="entry name" value="Formyl_transf_N_sf"/>
</dbReference>
<evidence type="ECO:0000256" key="2">
    <source>
        <dbReference type="ARBA" id="ARBA00012254"/>
    </source>
</evidence>
<dbReference type="PANTHER" id="PTHR43369">
    <property type="entry name" value="PHOSPHORIBOSYLGLYCINAMIDE FORMYLTRANSFERASE"/>
    <property type="match status" value="1"/>
</dbReference>
<dbReference type="PANTHER" id="PTHR43369:SF2">
    <property type="entry name" value="PHOSPHORIBOSYLGLYCINAMIDE FORMYLTRANSFERASE"/>
    <property type="match status" value="1"/>
</dbReference>
<organism evidence="6 7">
    <name type="scientific">Enhygromyxa salina</name>
    <dbReference type="NCBI Taxonomy" id="215803"/>
    <lineage>
        <taxon>Bacteria</taxon>
        <taxon>Pseudomonadati</taxon>
        <taxon>Myxococcota</taxon>
        <taxon>Polyangia</taxon>
        <taxon>Nannocystales</taxon>
        <taxon>Nannocystaceae</taxon>
        <taxon>Enhygromyxa</taxon>
    </lineage>
</organism>
<evidence type="ECO:0000256" key="4">
    <source>
        <dbReference type="ARBA" id="ARBA00022755"/>
    </source>
</evidence>
<dbReference type="EC" id="2.1.2.2" evidence="2"/>
<name>A0A0C2CNR5_9BACT</name>
<proteinExistence type="predicted"/>
<dbReference type="Proteomes" id="UP000031599">
    <property type="component" value="Unassembled WGS sequence"/>
</dbReference>
<dbReference type="GO" id="GO:0006189">
    <property type="term" value="P:'de novo' IMP biosynthetic process"/>
    <property type="evidence" value="ECO:0007669"/>
    <property type="project" value="TreeGrafter"/>
</dbReference>
<keyword evidence="4" id="KW-0658">Purine biosynthesis</keyword>
<evidence type="ECO:0000259" key="5">
    <source>
        <dbReference type="Pfam" id="PF00551"/>
    </source>
</evidence>
<dbReference type="Pfam" id="PF00551">
    <property type="entry name" value="Formyl_trans_N"/>
    <property type="match status" value="1"/>
</dbReference>
<evidence type="ECO:0000256" key="1">
    <source>
        <dbReference type="ARBA" id="ARBA00005054"/>
    </source>
</evidence>
<dbReference type="EMBL" id="JMCC02000115">
    <property type="protein sequence ID" value="KIG12871.1"/>
    <property type="molecule type" value="Genomic_DNA"/>
</dbReference>
<evidence type="ECO:0000256" key="3">
    <source>
        <dbReference type="ARBA" id="ARBA00022679"/>
    </source>
</evidence>
<dbReference type="SUPFAM" id="SSF53328">
    <property type="entry name" value="Formyltransferase"/>
    <property type="match status" value="1"/>
</dbReference>
<comment type="pathway">
    <text evidence="1">Purine metabolism; IMP biosynthesis via de novo pathway; N(2)-formyl-N(1)-(5-phospho-D-ribosyl)glycinamide from N(1)-(5-phospho-D-ribosyl)glycinamide (10-formyl THF route): step 1/1.</text>
</comment>
<gene>
    <name evidence="6" type="ORF">DB30_00938</name>
</gene>
<keyword evidence="3 6" id="KW-0808">Transferase</keyword>
<dbReference type="GO" id="GO:0004644">
    <property type="term" value="F:phosphoribosylglycinamide formyltransferase activity"/>
    <property type="evidence" value="ECO:0007669"/>
    <property type="project" value="UniProtKB-EC"/>
</dbReference>
<comment type="caution">
    <text evidence="6">The sequence shown here is derived from an EMBL/GenBank/DDBJ whole genome shotgun (WGS) entry which is preliminary data.</text>
</comment>
<protein>
    <recommendedName>
        <fullName evidence="2">phosphoribosylglycinamide formyltransferase 1</fullName>
        <ecNumber evidence="2">2.1.2.2</ecNumber>
    </recommendedName>
</protein>
<evidence type="ECO:0000313" key="7">
    <source>
        <dbReference type="Proteomes" id="UP000031599"/>
    </source>
</evidence>
<sequence>MFMVLEDHPYGREMLRALVCADLVPLALIEERSEIAKQEAAKFTARMAGLELAPSFDELLGAHARGGEVERLVVPSHNNEACAQLLRERSPKLLVLGGTRILRERIFALADHTLNAHPGLLPEVRGSASVAWAIETDVEIGCTCHFIDAGVDTGEIVSRERIPVHRGDSYELLCWKTTRLAATMMATATQAYFSGTIRSTPQAPGGATYRNMPDEGVAQVKRKLARGEYAHLVD</sequence>
<evidence type="ECO:0000313" key="6">
    <source>
        <dbReference type="EMBL" id="KIG12871.1"/>
    </source>
</evidence>
<dbReference type="AlphaFoldDB" id="A0A0C2CNR5"/>
<reference evidence="6 7" key="1">
    <citation type="submission" date="2014-12" db="EMBL/GenBank/DDBJ databases">
        <title>Genome assembly of Enhygromyxa salina DSM 15201.</title>
        <authorList>
            <person name="Sharma G."/>
            <person name="Subramanian S."/>
        </authorList>
    </citation>
    <scope>NUCLEOTIDE SEQUENCE [LARGE SCALE GENOMIC DNA]</scope>
    <source>
        <strain evidence="6 7">DSM 15201</strain>
    </source>
</reference>